<keyword evidence="1" id="KW-0175">Coiled coil</keyword>
<evidence type="ECO:0000313" key="2">
    <source>
        <dbReference type="EMBL" id="KKN43613.1"/>
    </source>
</evidence>
<dbReference type="EMBL" id="LAZR01001501">
    <property type="protein sequence ID" value="KKN43613.1"/>
    <property type="molecule type" value="Genomic_DNA"/>
</dbReference>
<name>A0A0F9TQE2_9ZZZZ</name>
<proteinExistence type="predicted"/>
<organism evidence="2">
    <name type="scientific">marine sediment metagenome</name>
    <dbReference type="NCBI Taxonomy" id="412755"/>
    <lineage>
        <taxon>unclassified sequences</taxon>
        <taxon>metagenomes</taxon>
        <taxon>ecological metagenomes</taxon>
    </lineage>
</organism>
<dbReference type="Gene3D" id="3.40.50.300">
    <property type="entry name" value="P-loop containing nucleotide triphosphate hydrolases"/>
    <property type="match status" value="1"/>
</dbReference>
<dbReference type="AlphaFoldDB" id="A0A0F9TQE2"/>
<dbReference type="InterPro" id="IPR027417">
    <property type="entry name" value="P-loop_NTPase"/>
</dbReference>
<evidence type="ECO:0000256" key="1">
    <source>
        <dbReference type="SAM" id="Coils"/>
    </source>
</evidence>
<feature type="coiled-coil region" evidence="1">
    <location>
        <begin position="472"/>
        <end position="519"/>
    </location>
</feature>
<protein>
    <recommendedName>
        <fullName evidence="3">Rad50/SbcC-type AAA domain-containing protein</fullName>
    </recommendedName>
</protein>
<comment type="caution">
    <text evidence="2">The sequence shown here is derived from an EMBL/GenBank/DDBJ whole genome shotgun (WGS) entry which is preliminary data.</text>
</comment>
<sequence length="633" mass="71958">MKAMKTVKLITLTLKNFKGVPLFEFNPDGKNATIRGQNRKGKTSIGDGFRDLLFGKNMKGETDFARQPLDERGQKIHHLETLEEAVITIDGMEVRLKRVFKETWLKKKGLLTGHTTDYWIDGVGVQKKRWDRWMSDLINEEIFKIVTLPGYFNSKNLKDKEDKNKAPWRVRRDILFNLPPDKVSDEDIINSDPKLVSLPEILGSRSVDDQKKALKASIKLTEARRDRIEPGIEELIKTIDLGFEAKNLPAIEAYIKHIDAKIEKVRDNTELAGYRKQLANAQVKLSEAQADIRVAAYDEEQKSAGKVFKLKSEIRGFNREIGESQIDIDTWGKTIKENEESMAGLRISFTQEAAKSPQYDEICPTCSQPLPKDQIEATRARFASLQAETLTDINQKGKELKADCDDHKILIRETTHSMNNSKQSVTGLEMNLKGLEKDSEVVAPKYPKHIEKLQSDILVLQSRIEAGPKSDTTELEAERREEQKKLAALDAAEKTKDRIEELKQEEKNLSATIEGMESQLSLMNRFIVTKAHALEDKINACFELVHWKLFNILVNGEVEECCIPMVDGSTELSNSEKINVGLDAIQTLSRHYNFWGPVWIDEAQGITAPMAIESQIFRLLVDKDCPHMEVEID</sequence>
<reference evidence="2" key="1">
    <citation type="journal article" date="2015" name="Nature">
        <title>Complex archaea that bridge the gap between prokaryotes and eukaryotes.</title>
        <authorList>
            <person name="Spang A."/>
            <person name="Saw J.H."/>
            <person name="Jorgensen S.L."/>
            <person name="Zaremba-Niedzwiedzka K."/>
            <person name="Martijn J."/>
            <person name="Lind A.E."/>
            <person name="van Eijk R."/>
            <person name="Schleper C."/>
            <person name="Guy L."/>
            <person name="Ettema T.J."/>
        </authorList>
    </citation>
    <scope>NUCLEOTIDE SEQUENCE</scope>
</reference>
<evidence type="ECO:0008006" key="3">
    <source>
        <dbReference type="Google" id="ProtNLM"/>
    </source>
</evidence>
<gene>
    <name evidence="2" type="ORF">LCGC14_0701560</name>
</gene>
<accession>A0A0F9TQE2</accession>